<reference evidence="2" key="1">
    <citation type="submission" date="2021-01" db="EMBL/GenBank/DDBJ databases">
        <authorList>
            <person name="Corre E."/>
            <person name="Pelletier E."/>
            <person name="Niang G."/>
            <person name="Scheremetjew M."/>
            <person name="Finn R."/>
            <person name="Kale V."/>
            <person name="Holt S."/>
            <person name="Cochrane G."/>
            <person name="Meng A."/>
            <person name="Brown T."/>
            <person name="Cohen L."/>
        </authorList>
    </citation>
    <scope>NUCLEOTIDE SEQUENCE</scope>
    <source>
        <strain evidence="2">PLY429</strain>
    </source>
</reference>
<feature type="compositionally biased region" description="Acidic residues" evidence="1">
    <location>
        <begin position="88"/>
        <end position="105"/>
    </location>
</feature>
<proteinExistence type="predicted"/>
<dbReference type="AlphaFoldDB" id="A0A7S1XAG3"/>
<feature type="region of interest" description="Disordered" evidence="1">
    <location>
        <begin position="85"/>
        <end position="160"/>
    </location>
</feature>
<evidence type="ECO:0000256" key="1">
    <source>
        <dbReference type="SAM" id="MobiDB-lite"/>
    </source>
</evidence>
<dbReference type="EMBL" id="HBGG01041008">
    <property type="protein sequence ID" value="CAD9224385.1"/>
    <property type="molecule type" value="Transcribed_RNA"/>
</dbReference>
<feature type="compositionally biased region" description="Polar residues" evidence="1">
    <location>
        <begin position="132"/>
        <end position="143"/>
    </location>
</feature>
<name>A0A7S1XAG3_9CHLO</name>
<gene>
    <name evidence="2" type="ORF">TCHU04912_LOCUS21139</name>
</gene>
<sequence>MGPAVAACPEDWNAFALLAWMFAQVNLQHTESTQRIVAAAGVDVIRPLPPSQQAAAPSDAGAAENRWSGNDAGLCAQMLLGDPCAPEMAEEGGGAEEEGEADDWDLVQRPFLPPPPSQPDEVEHWTRAMFTDASSRVQGSGDSFTKALRQKMPSFTSSGM</sequence>
<evidence type="ECO:0000313" key="2">
    <source>
        <dbReference type="EMBL" id="CAD9224385.1"/>
    </source>
</evidence>
<organism evidence="2">
    <name type="scientific">Tetraselmis chuii</name>
    <dbReference type="NCBI Taxonomy" id="63592"/>
    <lineage>
        <taxon>Eukaryota</taxon>
        <taxon>Viridiplantae</taxon>
        <taxon>Chlorophyta</taxon>
        <taxon>core chlorophytes</taxon>
        <taxon>Chlorodendrophyceae</taxon>
        <taxon>Chlorodendrales</taxon>
        <taxon>Chlorodendraceae</taxon>
        <taxon>Tetraselmis</taxon>
    </lineage>
</organism>
<accession>A0A7S1XAG3</accession>
<protein>
    <submittedName>
        <fullName evidence="2">Uncharacterized protein</fullName>
    </submittedName>
</protein>